<dbReference type="Pfam" id="PF02899">
    <property type="entry name" value="Phage_int_SAM_1"/>
    <property type="match status" value="1"/>
</dbReference>
<evidence type="ECO:0000256" key="2">
    <source>
        <dbReference type="ARBA" id="ARBA00023125"/>
    </source>
</evidence>
<dbReference type="PROSITE" id="PS51898">
    <property type="entry name" value="TYR_RECOMBINASE"/>
    <property type="match status" value="1"/>
</dbReference>
<organism evidence="7 8">
    <name type="scientific">Methanothrix harundinacea</name>
    <dbReference type="NCBI Taxonomy" id="301375"/>
    <lineage>
        <taxon>Archaea</taxon>
        <taxon>Methanobacteriati</taxon>
        <taxon>Methanobacteriota</taxon>
        <taxon>Stenosarchaea group</taxon>
        <taxon>Methanomicrobia</taxon>
        <taxon>Methanotrichales</taxon>
        <taxon>Methanotrichaceae</taxon>
        <taxon>Methanothrix</taxon>
    </lineage>
</organism>
<dbReference type="InterPro" id="IPR013762">
    <property type="entry name" value="Integrase-like_cat_sf"/>
</dbReference>
<evidence type="ECO:0000256" key="4">
    <source>
        <dbReference type="PROSITE-ProRule" id="PRU01248"/>
    </source>
</evidence>
<evidence type="ECO:0000259" key="6">
    <source>
        <dbReference type="PROSITE" id="PS51900"/>
    </source>
</evidence>
<gene>
    <name evidence="7" type="ORF">XD72_2212</name>
</gene>
<dbReference type="EMBL" id="LGFT01000076">
    <property type="protein sequence ID" value="KUK43404.1"/>
    <property type="molecule type" value="Genomic_DNA"/>
</dbReference>
<comment type="caution">
    <text evidence="7">The sequence shown here is derived from an EMBL/GenBank/DDBJ whole genome shotgun (WGS) entry which is preliminary data.</text>
</comment>
<dbReference type="Gene3D" id="1.10.150.130">
    <property type="match status" value="1"/>
</dbReference>
<evidence type="ECO:0000259" key="5">
    <source>
        <dbReference type="PROSITE" id="PS51898"/>
    </source>
</evidence>
<keyword evidence="3" id="KW-0233">DNA recombination</keyword>
<dbReference type="PATRIC" id="fig|301375.7.peg.766"/>
<dbReference type="InterPro" id="IPR011010">
    <property type="entry name" value="DNA_brk_join_enz"/>
</dbReference>
<dbReference type="InterPro" id="IPR002104">
    <property type="entry name" value="Integrase_catalytic"/>
</dbReference>
<evidence type="ECO:0000313" key="8">
    <source>
        <dbReference type="Proteomes" id="UP000057043"/>
    </source>
</evidence>
<evidence type="ECO:0000313" key="7">
    <source>
        <dbReference type="EMBL" id="KUK43404.1"/>
    </source>
</evidence>
<proteinExistence type="predicted"/>
<dbReference type="AlphaFoldDB" id="A0A101FS93"/>
<feature type="domain" description="Core-binding (CB)" evidence="6">
    <location>
        <begin position="30"/>
        <end position="109"/>
    </location>
</feature>
<dbReference type="PANTHER" id="PTHR30349">
    <property type="entry name" value="PHAGE INTEGRASE-RELATED"/>
    <property type="match status" value="1"/>
</dbReference>
<dbReference type="SUPFAM" id="SSF56349">
    <property type="entry name" value="DNA breaking-rejoining enzymes"/>
    <property type="match status" value="1"/>
</dbReference>
<keyword evidence="1" id="KW-0229">DNA integration</keyword>
<dbReference type="GO" id="GO:0015074">
    <property type="term" value="P:DNA integration"/>
    <property type="evidence" value="ECO:0007669"/>
    <property type="project" value="UniProtKB-KW"/>
</dbReference>
<dbReference type="InterPro" id="IPR044068">
    <property type="entry name" value="CB"/>
</dbReference>
<dbReference type="PROSITE" id="PS51900">
    <property type="entry name" value="CB"/>
    <property type="match status" value="1"/>
</dbReference>
<dbReference type="InterPro" id="IPR004107">
    <property type="entry name" value="Integrase_SAM-like_N"/>
</dbReference>
<dbReference type="Pfam" id="PF00589">
    <property type="entry name" value="Phage_integrase"/>
    <property type="match status" value="1"/>
</dbReference>
<dbReference type="Gene3D" id="1.10.443.10">
    <property type="entry name" value="Intergrase catalytic core"/>
    <property type="match status" value="1"/>
</dbReference>
<dbReference type="GO" id="GO:0003677">
    <property type="term" value="F:DNA binding"/>
    <property type="evidence" value="ECO:0007669"/>
    <property type="project" value="UniProtKB-UniRule"/>
</dbReference>
<evidence type="ECO:0000256" key="1">
    <source>
        <dbReference type="ARBA" id="ARBA00022908"/>
    </source>
</evidence>
<feature type="domain" description="Tyr recombinase" evidence="5">
    <location>
        <begin position="122"/>
        <end position="301"/>
    </location>
</feature>
<dbReference type="InterPro" id="IPR050090">
    <property type="entry name" value="Tyrosine_recombinase_XerCD"/>
</dbReference>
<keyword evidence="2 4" id="KW-0238">DNA-binding</keyword>
<reference evidence="7 8" key="1">
    <citation type="journal article" date="2015" name="MBio">
        <title>Genome-Resolved Metagenomic Analysis Reveals Roles for Candidate Phyla and Other Microbial Community Members in Biogeochemical Transformations in Oil Reservoirs.</title>
        <authorList>
            <person name="Hu P."/>
            <person name="Tom L."/>
            <person name="Singh A."/>
            <person name="Thomas B.C."/>
            <person name="Baker B.J."/>
            <person name="Piceno Y.M."/>
            <person name="Andersen G.L."/>
            <person name="Banfield J.F."/>
        </authorList>
    </citation>
    <scope>NUCLEOTIDE SEQUENCE [LARGE SCALE GENOMIC DNA]</scope>
    <source>
        <strain evidence="7">57_489</strain>
    </source>
</reference>
<dbReference type="GO" id="GO:0006310">
    <property type="term" value="P:DNA recombination"/>
    <property type="evidence" value="ECO:0007669"/>
    <property type="project" value="UniProtKB-KW"/>
</dbReference>
<name>A0A101FS93_9EURY</name>
<protein>
    <submittedName>
        <fullName evidence="7">Site-specific integrase/recombinase</fullName>
    </submittedName>
</protein>
<dbReference type="InterPro" id="IPR010998">
    <property type="entry name" value="Integrase_recombinase_N"/>
</dbReference>
<accession>A0A101FS93</accession>
<sequence length="306" mass="35786">MALGCTYWSFQETKIMKRLDVKWGRPFDAEDLNPALRKFRHYIKDRGLRDATIDSYVGYVRRYLEFTKNDKPSCDDFAKFRRALLEKDLSRSSINNYCFAIRRYHEMLGGSIEFPFMRKNDEIPYYFGEDDVLSIFSAAAGNIKHLAMLQTLFYGCLRASELCNLDDGDLDLRGLNLRVREGKGGRDGIVPISNECATTLRRYLQVRPPLEVDGKHPLFYTDYGKRWDRKDLYRMFVTYKEKACVEKNGAVHVFSRHTPATIMIANGCDIRVVKEVLRHRDIRTTLRYAHVADKTMRGMYDQHLKL</sequence>
<dbReference type="PANTHER" id="PTHR30349:SF41">
    <property type="entry name" value="INTEGRASE_RECOMBINASE PROTEIN MJ0367-RELATED"/>
    <property type="match status" value="1"/>
</dbReference>
<dbReference type="Proteomes" id="UP000057043">
    <property type="component" value="Unassembled WGS sequence"/>
</dbReference>
<evidence type="ECO:0000256" key="3">
    <source>
        <dbReference type="ARBA" id="ARBA00023172"/>
    </source>
</evidence>